<reference evidence="2" key="2">
    <citation type="journal article" date="2020" name="Microorganisms">
        <title>Osmotic Adaptation and Compatible Solute Biosynthesis of Phototrophic Bacteria as Revealed from Genome Analyses.</title>
        <authorList>
            <person name="Imhoff J.F."/>
            <person name="Rahn T."/>
            <person name="Kunzel S."/>
            <person name="Keller A."/>
            <person name="Neulinger S.C."/>
        </authorList>
    </citation>
    <scope>NUCLEOTIDE SEQUENCE</scope>
    <source>
        <strain evidence="2">DSM 11080</strain>
    </source>
</reference>
<gene>
    <name evidence="2" type="ORF">CKO40_17895</name>
</gene>
<dbReference type="SUPFAM" id="SSF53448">
    <property type="entry name" value="Nucleotide-diphospho-sugar transferases"/>
    <property type="match status" value="1"/>
</dbReference>
<proteinExistence type="predicted"/>
<dbReference type="Proteomes" id="UP001296776">
    <property type="component" value="Unassembled WGS sequence"/>
</dbReference>
<name>A0AAJ0XB08_9GAMM</name>
<dbReference type="InterPro" id="IPR001173">
    <property type="entry name" value="Glyco_trans_2-like"/>
</dbReference>
<keyword evidence="3" id="KW-1185">Reference proteome</keyword>
<dbReference type="Gene3D" id="3.90.550.10">
    <property type="entry name" value="Spore Coat Polysaccharide Biosynthesis Protein SpsA, Chain A"/>
    <property type="match status" value="1"/>
</dbReference>
<dbReference type="RefSeq" id="WP_200347822.1">
    <property type="nucleotide sequence ID" value="NZ_NRSJ01000040.1"/>
</dbReference>
<organism evidence="2 3">
    <name type="scientific">Halochromatium glycolicum</name>
    <dbReference type="NCBI Taxonomy" id="85075"/>
    <lineage>
        <taxon>Bacteria</taxon>
        <taxon>Pseudomonadati</taxon>
        <taxon>Pseudomonadota</taxon>
        <taxon>Gammaproteobacteria</taxon>
        <taxon>Chromatiales</taxon>
        <taxon>Chromatiaceae</taxon>
        <taxon>Halochromatium</taxon>
    </lineage>
</organism>
<dbReference type="EMBL" id="NRSJ01000040">
    <property type="protein sequence ID" value="MBK1706369.1"/>
    <property type="molecule type" value="Genomic_DNA"/>
</dbReference>
<protein>
    <recommendedName>
        <fullName evidence="1">Glycosyltransferase 2-like domain-containing protein</fullName>
    </recommendedName>
</protein>
<dbReference type="AlphaFoldDB" id="A0AAJ0XB08"/>
<dbReference type="Pfam" id="PF00535">
    <property type="entry name" value="Glycos_transf_2"/>
    <property type="match status" value="1"/>
</dbReference>
<evidence type="ECO:0000313" key="3">
    <source>
        <dbReference type="Proteomes" id="UP001296776"/>
    </source>
</evidence>
<dbReference type="PANTHER" id="PTHR43685">
    <property type="entry name" value="GLYCOSYLTRANSFERASE"/>
    <property type="match status" value="1"/>
</dbReference>
<dbReference type="InterPro" id="IPR050834">
    <property type="entry name" value="Glycosyltransf_2"/>
</dbReference>
<feature type="domain" description="Glycosyltransferase 2-like" evidence="1">
    <location>
        <begin position="12"/>
        <end position="117"/>
    </location>
</feature>
<evidence type="ECO:0000313" key="2">
    <source>
        <dbReference type="EMBL" id="MBK1706369.1"/>
    </source>
</evidence>
<sequence length="330" mass="37097">MDLRETQLSTAVVICTLNRPDDIQRTVQSLCRQTVTPNQLVVVDAGELGDVVNALAASAASAGIAFDYFNASPSTTRQRNLGAERVRSDIVFFMDDDIDLDPAYIEIIRGVYEEDTSGRIAGAAGVDRSVPAVTKSLQLYRKLFMLREERADGVPRLKRSNFPILVPHPSRRVLCEVLPSTAVSYRTVVFNQHRFDDELDGYVMAEDIDLSYRVSREFELCVTPEAHFNHHRSKVSRASVREREMRRVYFTQYFFKKNQGSSLLSFVARCWALVGLGTLYAKRSATLRNADLIAGFLDGVMLCRQRQLLGPGALRRAADGYYSLQRGKVN</sequence>
<dbReference type="InterPro" id="IPR029044">
    <property type="entry name" value="Nucleotide-diphossugar_trans"/>
</dbReference>
<accession>A0AAJ0XB08</accession>
<comment type="caution">
    <text evidence="2">The sequence shown here is derived from an EMBL/GenBank/DDBJ whole genome shotgun (WGS) entry which is preliminary data.</text>
</comment>
<evidence type="ECO:0000259" key="1">
    <source>
        <dbReference type="Pfam" id="PF00535"/>
    </source>
</evidence>
<dbReference type="CDD" id="cd00761">
    <property type="entry name" value="Glyco_tranf_GTA_type"/>
    <property type="match status" value="1"/>
</dbReference>
<dbReference type="PANTHER" id="PTHR43685:SF2">
    <property type="entry name" value="GLYCOSYLTRANSFERASE 2-LIKE DOMAIN-CONTAINING PROTEIN"/>
    <property type="match status" value="1"/>
</dbReference>
<reference evidence="2" key="1">
    <citation type="submission" date="2017-08" db="EMBL/GenBank/DDBJ databases">
        <authorList>
            <person name="Imhoff J.F."/>
            <person name="Rahn T."/>
            <person name="Kuenzel S."/>
            <person name="Neulinger S.C."/>
        </authorList>
    </citation>
    <scope>NUCLEOTIDE SEQUENCE</scope>
    <source>
        <strain evidence="2">DSM 11080</strain>
    </source>
</reference>